<dbReference type="Proteomes" id="UP000003824">
    <property type="component" value="Unassembled WGS sequence"/>
</dbReference>
<gene>
    <name evidence="2" type="ORF">SSFG_00818</name>
</gene>
<reference evidence="3" key="1">
    <citation type="submission" date="2008-12" db="EMBL/GenBank/DDBJ databases">
        <title>Annotation of Streptomyces ghanaensis ATCC 14672.</title>
        <authorList>
            <consortium name="The Broad Institute Genome Sequencing Platform"/>
            <consortium name="Broad Institute Microbial Sequencing Center"/>
            <person name="Fischbach M."/>
            <person name="Ward D."/>
            <person name="Young S."/>
            <person name="Kodira C.D."/>
            <person name="Zeng Q."/>
            <person name="Koehrsen M."/>
            <person name="Godfrey P."/>
            <person name="Alvarado L."/>
            <person name="Berlin A.M."/>
            <person name="Borenstein D."/>
            <person name="Chen Z."/>
            <person name="Engels R."/>
            <person name="Freedman E."/>
            <person name="Gellesch M."/>
            <person name="Goldberg J."/>
            <person name="Griggs A."/>
            <person name="Gujja S."/>
            <person name="Heiman D.I."/>
            <person name="Hepburn T.A."/>
            <person name="Howarth C."/>
            <person name="Jen D."/>
            <person name="Larson L."/>
            <person name="Lewis B."/>
            <person name="Mehta T."/>
            <person name="Park D."/>
            <person name="Pearson M."/>
            <person name="Roberts A."/>
            <person name="Saif S."/>
            <person name="Shea T.D."/>
            <person name="Shenoy N."/>
            <person name="Sisk P."/>
            <person name="Stolte C."/>
            <person name="Sykes S.N."/>
            <person name="Walk T."/>
            <person name="White J."/>
            <person name="Yandava C."/>
            <person name="Straight P."/>
            <person name="Clardy J."/>
            <person name="Hung D."/>
            <person name="Kolter R."/>
            <person name="Mekalanos J."/>
            <person name="Walker S."/>
            <person name="Walsh C.T."/>
            <person name="Wieland B.L.C."/>
            <person name="Ilzarbe M."/>
            <person name="Galagan J."/>
            <person name="Nusbaum C."/>
            <person name="Birren B."/>
        </authorList>
    </citation>
    <scope>NUCLEOTIDE SEQUENCE [LARGE SCALE GENOMIC DNA]</scope>
    <source>
        <strain evidence="3">ATCC 14672 / DSM 40746 / JCM 4963 / KCTC 9882 / NRRL B-12104 / FH 1290</strain>
    </source>
</reference>
<evidence type="ECO:0000313" key="3">
    <source>
        <dbReference type="Proteomes" id="UP000003824"/>
    </source>
</evidence>
<feature type="region of interest" description="Disordered" evidence="1">
    <location>
        <begin position="1"/>
        <end position="23"/>
    </location>
</feature>
<protein>
    <submittedName>
        <fullName evidence="2">Predicted protein</fullName>
    </submittedName>
</protein>
<evidence type="ECO:0000313" key="2">
    <source>
        <dbReference type="EMBL" id="EFE65564.2"/>
    </source>
</evidence>
<name>D6A1K2_STRV1</name>
<proteinExistence type="predicted"/>
<accession>D6A1K2</accession>
<evidence type="ECO:0000256" key="1">
    <source>
        <dbReference type="SAM" id="MobiDB-lite"/>
    </source>
</evidence>
<dbReference type="AlphaFoldDB" id="D6A1K2"/>
<dbReference type="EMBL" id="DS999641">
    <property type="protein sequence ID" value="EFE65564.2"/>
    <property type="molecule type" value="Genomic_DNA"/>
</dbReference>
<sequence length="59" mass="6846">MERAGPKLSNRVAKSSPGNPRVPELLQVRPVTWVGRTGETLIVSRSHRVRTFRKFYRNR</sequence>
<organism evidence="2 3">
    <name type="scientific">Streptomyces viridosporus (strain ATCC 14672 / DSM 40746 / JCM 4963 / KCTC 9882 / NRRL B-12104 / FH 1290)</name>
    <name type="common">Streptomyces ghanaensis</name>
    <dbReference type="NCBI Taxonomy" id="566461"/>
    <lineage>
        <taxon>Bacteria</taxon>
        <taxon>Bacillati</taxon>
        <taxon>Actinomycetota</taxon>
        <taxon>Actinomycetes</taxon>
        <taxon>Kitasatosporales</taxon>
        <taxon>Streptomycetaceae</taxon>
        <taxon>Streptomyces</taxon>
    </lineage>
</organism>